<feature type="domain" description="Major facilitator superfamily (MFS) profile" evidence="9">
    <location>
        <begin position="19"/>
        <end position="605"/>
    </location>
</feature>
<dbReference type="GO" id="GO:0005886">
    <property type="term" value="C:plasma membrane"/>
    <property type="evidence" value="ECO:0007669"/>
    <property type="project" value="UniProtKB-SubCell"/>
</dbReference>
<feature type="non-terminal residue" evidence="11">
    <location>
        <position position="1"/>
    </location>
</feature>
<evidence type="ECO:0000313" key="11">
    <source>
        <dbReference type="EMBL" id="EDV29550.1"/>
    </source>
</evidence>
<feature type="transmembrane region" description="Helical" evidence="8">
    <location>
        <begin position="226"/>
        <end position="248"/>
    </location>
</feature>
<feature type="transmembrane region" description="Helical" evidence="8">
    <location>
        <begin position="367"/>
        <end position="385"/>
    </location>
</feature>
<dbReference type="InterPro" id="IPR020846">
    <property type="entry name" value="MFS_dom"/>
</dbReference>
<evidence type="ECO:0000313" key="12">
    <source>
        <dbReference type="Proteomes" id="UP000009022"/>
    </source>
</evidence>
<feature type="transmembrane region" description="Helical" evidence="8">
    <location>
        <begin position="86"/>
        <end position="108"/>
    </location>
</feature>
<dbReference type="InterPro" id="IPR002350">
    <property type="entry name" value="Kazal_dom"/>
</dbReference>
<dbReference type="CTD" id="6749219"/>
<evidence type="ECO:0000256" key="6">
    <source>
        <dbReference type="ARBA" id="ARBA00023136"/>
    </source>
</evidence>
<dbReference type="Proteomes" id="UP000009022">
    <property type="component" value="Unassembled WGS sequence"/>
</dbReference>
<dbReference type="Pfam" id="PF03137">
    <property type="entry name" value="OATP"/>
    <property type="match status" value="1"/>
</dbReference>
<feature type="transmembrane region" description="Helical" evidence="8">
    <location>
        <begin position="577"/>
        <end position="604"/>
    </location>
</feature>
<evidence type="ECO:0000256" key="3">
    <source>
        <dbReference type="ARBA" id="ARBA00022475"/>
    </source>
</evidence>
<proteinExistence type="inferred from homology"/>
<reference evidence="11 12" key="1">
    <citation type="journal article" date="2008" name="Nature">
        <title>The Trichoplax genome and the nature of placozoans.</title>
        <authorList>
            <person name="Srivastava M."/>
            <person name="Begovic E."/>
            <person name="Chapman J."/>
            <person name="Putnam N.H."/>
            <person name="Hellsten U."/>
            <person name="Kawashima T."/>
            <person name="Kuo A."/>
            <person name="Mitros T."/>
            <person name="Salamov A."/>
            <person name="Carpenter M.L."/>
            <person name="Signorovitch A.Y."/>
            <person name="Moreno M.A."/>
            <person name="Kamm K."/>
            <person name="Grimwood J."/>
            <person name="Schmutz J."/>
            <person name="Shapiro H."/>
            <person name="Grigoriev I.V."/>
            <person name="Buss L.W."/>
            <person name="Schierwater B."/>
            <person name="Dellaporta S.L."/>
            <person name="Rokhsar D.S."/>
        </authorList>
    </citation>
    <scope>NUCLEOTIDE SEQUENCE [LARGE SCALE GENOMIC DNA]</scope>
    <source>
        <strain evidence="11 12">Grell-BS-1999</strain>
    </source>
</reference>
<dbReference type="eggNOG" id="KOG3626">
    <property type="taxonomic scope" value="Eukaryota"/>
</dbReference>
<dbReference type="InterPro" id="IPR036259">
    <property type="entry name" value="MFS_trans_sf"/>
</dbReference>
<accession>B3RLL4</accession>
<dbReference type="PANTHER" id="PTHR11388:SF100">
    <property type="entry name" value="SOLUTE CARRIER ORGANIC ANION TRANSPORTER FAMILY MEMBER 4A1"/>
    <property type="match status" value="1"/>
</dbReference>
<dbReference type="PhylomeDB" id="B3RLL4"/>
<feature type="transmembrane region" description="Helical" evidence="8">
    <location>
        <begin position="492"/>
        <end position="510"/>
    </location>
</feature>
<dbReference type="InterPro" id="IPR004156">
    <property type="entry name" value="OATP"/>
</dbReference>
<evidence type="ECO:0000259" key="9">
    <source>
        <dbReference type="PROSITE" id="PS50850"/>
    </source>
</evidence>
<protein>
    <recommendedName>
        <fullName evidence="8">Solute carrier organic anion transporter family member</fullName>
    </recommendedName>
</protein>
<evidence type="ECO:0000256" key="2">
    <source>
        <dbReference type="ARBA" id="ARBA00009657"/>
    </source>
</evidence>
<evidence type="ECO:0000256" key="1">
    <source>
        <dbReference type="ARBA" id="ARBA00004651"/>
    </source>
</evidence>
<dbReference type="HOGENOM" id="CLU_008954_1_2_1"/>
<evidence type="ECO:0000256" key="8">
    <source>
        <dbReference type="RuleBase" id="RU362056"/>
    </source>
</evidence>
<feature type="transmembrane region" description="Helical" evidence="8">
    <location>
        <begin position="56"/>
        <end position="79"/>
    </location>
</feature>
<dbReference type="PANTHER" id="PTHR11388">
    <property type="entry name" value="ORGANIC ANION TRANSPORTER"/>
    <property type="match status" value="1"/>
</dbReference>
<comment type="caution">
    <text evidence="8">Lacks conserved residue(s) required for the propagation of feature annotation.</text>
</comment>
<dbReference type="GO" id="GO:0022857">
    <property type="term" value="F:transmembrane transporter activity"/>
    <property type="evidence" value="ECO:0007669"/>
    <property type="project" value="InterPro"/>
</dbReference>
<dbReference type="KEGG" id="tad:TRIADDRAFT_1023"/>
<keyword evidence="3" id="KW-1003">Cell membrane</keyword>
<organism evidence="11 12">
    <name type="scientific">Trichoplax adhaerens</name>
    <name type="common">Trichoplax reptans</name>
    <dbReference type="NCBI Taxonomy" id="10228"/>
    <lineage>
        <taxon>Eukaryota</taxon>
        <taxon>Metazoa</taxon>
        <taxon>Placozoa</taxon>
        <taxon>Uniplacotomia</taxon>
        <taxon>Trichoplacea</taxon>
        <taxon>Trichoplacidae</taxon>
        <taxon>Trichoplax</taxon>
    </lineage>
</organism>
<dbReference type="InterPro" id="IPR036058">
    <property type="entry name" value="Kazal_dom_sf"/>
</dbReference>
<feature type="non-terminal residue" evidence="11">
    <location>
        <position position="605"/>
    </location>
</feature>
<evidence type="ECO:0000256" key="4">
    <source>
        <dbReference type="ARBA" id="ARBA00022692"/>
    </source>
</evidence>
<dbReference type="PROSITE" id="PS51465">
    <property type="entry name" value="KAZAL_2"/>
    <property type="match status" value="1"/>
</dbReference>
<dbReference type="FunFam" id="1.20.1250.20:FF:000507">
    <property type="entry name" value="Solute carrier organic anion transporter family member"/>
    <property type="match status" value="1"/>
</dbReference>
<feature type="transmembrane region" description="Helical" evidence="8">
    <location>
        <begin position="295"/>
        <end position="314"/>
    </location>
</feature>
<dbReference type="SUPFAM" id="SSF100895">
    <property type="entry name" value="Kazal-type serine protease inhibitors"/>
    <property type="match status" value="1"/>
</dbReference>
<dbReference type="RefSeq" id="XP_002108752.1">
    <property type="nucleotide sequence ID" value="XM_002108716.1"/>
</dbReference>
<comment type="subcellular location">
    <subcellularLocation>
        <location evidence="1 8">Cell membrane</location>
        <topology evidence="1 8">Multi-pass membrane protein</topology>
    </subcellularLocation>
</comment>
<keyword evidence="12" id="KW-1185">Reference proteome</keyword>
<keyword evidence="4 8" id="KW-0812">Transmembrane</keyword>
<dbReference type="Gene3D" id="1.20.1250.20">
    <property type="entry name" value="MFS general substrate transporter like domains"/>
    <property type="match status" value="1"/>
</dbReference>
<dbReference type="GeneID" id="6749219"/>
<keyword evidence="7" id="KW-1015">Disulfide bond</keyword>
<keyword evidence="5 8" id="KW-1133">Transmembrane helix</keyword>
<name>B3RLL4_TRIAD</name>
<dbReference type="EMBL" id="DS985241">
    <property type="protein sequence ID" value="EDV29550.1"/>
    <property type="molecule type" value="Genomic_DNA"/>
</dbReference>
<keyword evidence="8" id="KW-0406">Ion transport</keyword>
<comment type="similarity">
    <text evidence="2 8">Belongs to the organo anion transporter (TC 2.A.60) family.</text>
</comment>
<dbReference type="GO" id="GO:0006811">
    <property type="term" value="P:monoatomic ion transport"/>
    <property type="evidence" value="ECO:0007669"/>
    <property type="project" value="UniProtKB-KW"/>
</dbReference>
<gene>
    <name evidence="11" type="ORF">TRIADDRAFT_1023</name>
</gene>
<evidence type="ECO:0000259" key="10">
    <source>
        <dbReference type="PROSITE" id="PS51465"/>
    </source>
</evidence>
<keyword evidence="6 8" id="KW-0472">Membrane</keyword>
<evidence type="ECO:0000256" key="7">
    <source>
        <dbReference type="ARBA" id="ARBA00023157"/>
    </source>
</evidence>
<dbReference type="PROSITE" id="PS50850">
    <property type="entry name" value="MFS"/>
    <property type="match status" value="1"/>
</dbReference>
<dbReference type="OMA" id="YEATHIV"/>
<sequence>GYGPCQPDWLQCCNSAKWLTVHVGAFVFLAGMQVTGLKAAAARPLEKQFGFTSTEIGIMAAMYDVGAAIFGFIFSFFAAHTHKGKWVATGSILMAVGSMIIASPHFIYGRYQYSAVLNVSSICDETVSGSCTSGAISSSSVQLIILSLGQLISGMGSTIIWTIAYPYLDENVSPTASPIYIGVFGALASLGPGAGYLLGGAFLNFFVDWPTRPTDINSSDPQWVGAWWFGYVLSAILMAMTAVPLLAYPKHLPEYEKNKEKRAKIAIGKSVIDNNYGNSIKELPKAVKELVTNKVFLFVTLGATTEGMTVGGLSTFIPKYLQTQMNISSSRASFLSGILVVIGAASGMQLGGVVVRVKRLRPVQIAKFCYSVGIAGIFCALLILFNCSDVPIAGVTKSYLANNTSQSLTNMNLVSGCNGNCNCYISNYDPVCGIDGISYASPCYAGCSYSRINGTSKYYYSCSCISKGNTSATMASQSYDAVRELCPNNCKFFIPVLIAISLSMFITYFNSVPASQVIMRCVPESQRCFALGINWLVLRLLGSVPGPLIVGSIIDQSCILWNEQCGRRSFCWKYDNYLLSVLLTVVLVTLKTLTAVFFFLAWYFF</sequence>
<dbReference type="Pfam" id="PF07648">
    <property type="entry name" value="Kazal_2"/>
    <property type="match status" value="1"/>
</dbReference>
<dbReference type="FunCoup" id="B3RLL4">
    <property type="interactions" value="132"/>
</dbReference>
<feature type="domain" description="Kazal-like" evidence="10">
    <location>
        <begin position="411"/>
        <end position="466"/>
    </location>
</feature>
<dbReference type="SUPFAM" id="SSF103473">
    <property type="entry name" value="MFS general substrate transporter"/>
    <property type="match status" value="1"/>
</dbReference>
<dbReference type="NCBIfam" id="TIGR00805">
    <property type="entry name" value="oat"/>
    <property type="match status" value="1"/>
</dbReference>
<dbReference type="InParanoid" id="B3RLL4"/>
<dbReference type="AlphaFoldDB" id="B3RLL4"/>
<dbReference type="OrthoDB" id="5062115at2759"/>
<keyword evidence="8" id="KW-0813">Transport</keyword>
<feature type="transmembrane region" description="Helical" evidence="8">
    <location>
        <begin position="334"/>
        <end position="355"/>
    </location>
</feature>
<evidence type="ECO:0000256" key="5">
    <source>
        <dbReference type="ARBA" id="ARBA00022989"/>
    </source>
</evidence>
<feature type="transmembrane region" description="Helical" evidence="8">
    <location>
        <begin position="180"/>
        <end position="206"/>
    </location>
</feature>
<feature type="transmembrane region" description="Helical" evidence="8">
    <location>
        <begin position="143"/>
        <end position="168"/>
    </location>
</feature>